<accession>A0A7X3G4E8</accession>
<dbReference type="RefSeq" id="WP_056129666.1">
    <property type="nucleotide sequence ID" value="NZ_WSES01000009.1"/>
</dbReference>
<dbReference type="Pfam" id="PF16290">
    <property type="entry name" value="DUF4936"/>
    <property type="match status" value="1"/>
</dbReference>
<dbReference type="AlphaFoldDB" id="A0A7X3G4E8"/>
<dbReference type="EMBL" id="WSES01000009">
    <property type="protein sequence ID" value="MVW63443.1"/>
    <property type="molecule type" value="Genomic_DNA"/>
</dbReference>
<evidence type="ECO:0000313" key="2">
    <source>
        <dbReference type="Proteomes" id="UP000443353"/>
    </source>
</evidence>
<dbReference type="InterPro" id="IPR032556">
    <property type="entry name" value="DUF4936"/>
</dbReference>
<proteinExistence type="predicted"/>
<sequence length="92" mass="10082">MIDLYVYYKVREADAAALAPRVRALQAGFAVPAQLKRRPDVRDGLQTWMEVYPGVDDAFPARLDAAARSAGFAGLIEGPRRAEIFTDLPTCA</sequence>
<organism evidence="1 2">
    <name type="scientific">Massilia cellulosiltytica</name>
    <dbReference type="NCBI Taxonomy" id="2683234"/>
    <lineage>
        <taxon>Bacteria</taxon>
        <taxon>Pseudomonadati</taxon>
        <taxon>Pseudomonadota</taxon>
        <taxon>Betaproteobacteria</taxon>
        <taxon>Burkholderiales</taxon>
        <taxon>Oxalobacteraceae</taxon>
        <taxon>Telluria group</taxon>
        <taxon>Massilia</taxon>
    </lineage>
</organism>
<reference evidence="1 2" key="1">
    <citation type="submission" date="2019-12" db="EMBL/GenBank/DDBJ databases">
        <authorList>
            <person name="Li C."/>
            <person name="Zhao J."/>
        </authorList>
    </citation>
    <scope>NUCLEOTIDE SEQUENCE [LARGE SCALE GENOMIC DNA]</scope>
    <source>
        <strain evidence="1 2">NEAU-DD11</strain>
    </source>
</reference>
<evidence type="ECO:0000313" key="1">
    <source>
        <dbReference type="EMBL" id="MVW63443.1"/>
    </source>
</evidence>
<name>A0A7X3G4E8_9BURK</name>
<gene>
    <name evidence="1" type="ORF">GPY61_26310</name>
</gene>
<keyword evidence="2" id="KW-1185">Reference proteome</keyword>
<dbReference type="Proteomes" id="UP000443353">
    <property type="component" value="Unassembled WGS sequence"/>
</dbReference>
<comment type="caution">
    <text evidence="1">The sequence shown here is derived from an EMBL/GenBank/DDBJ whole genome shotgun (WGS) entry which is preliminary data.</text>
</comment>
<protein>
    <submittedName>
        <fullName evidence="1">DUF4936 family protein</fullName>
    </submittedName>
</protein>